<dbReference type="AlphaFoldDB" id="A0A9P5Y6U7"/>
<dbReference type="EMBL" id="MU150274">
    <property type="protein sequence ID" value="KAF9462230.1"/>
    <property type="molecule type" value="Genomic_DNA"/>
</dbReference>
<comment type="caution">
    <text evidence="1">The sequence shown here is derived from an EMBL/GenBank/DDBJ whole genome shotgun (WGS) entry which is preliminary data.</text>
</comment>
<protein>
    <recommendedName>
        <fullName evidence="3">F-box domain-containing protein</fullName>
    </recommendedName>
</protein>
<evidence type="ECO:0008006" key="3">
    <source>
        <dbReference type="Google" id="ProtNLM"/>
    </source>
</evidence>
<organism evidence="1 2">
    <name type="scientific">Collybia nuda</name>
    <dbReference type="NCBI Taxonomy" id="64659"/>
    <lineage>
        <taxon>Eukaryota</taxon>
        <taxon>Fungi</taxon>
        <taxon>Dikarya</taxon>
        <taxon>Basidiomycota</taxon>
        <taxon>Agaricomycotina</taxon>
        <taxon>Agaricomycetes</taxon>
        <taxon>Agaricomycetidae</taxon>
        <taxon>Agaricales</taxon>
        <taxon>Tricholomatineae</taxon>
        <taxon>Clitocybaceae</taxon>
        <taxon>Collybia</taxon>
    </lineage>
</organism>
<evidence type="ECO:0000313" key="1">
    <source>
        <dbReference type="EMBL" id="KAF9462230.1"/>
    </source>
</evidence>
<evidence type="ECO:0000313" key="2">
    <source>
        <dbReference type="Proteomes" id="UP000807353"/>
    </source>
</evidence>
<sequence length="459" mass="52258">MSADRNANGVTHTDIGALREDNSETVFSITNSGKYTLPFFERFPPEIMGLIFRWCLDGEILFLPICYDCSTVTMPWALGQVCSRWRDILMNDSTVWSSLTISYESVRDKEALTRKVKEMILPRSKHDLISLTCSNMEFRDDATYHTNAISTIVMPNLEKFRNLTLSMAREELDPLITSPPDLLASLESVKLCFTWTSFSTLEDFDFHPDSITVFERAPKLRKVHFTGFYFCEFQGKNPLTLPWSQLTDIEITINLPFTAVLKFLPFCMQLVNCWLSFGSMDDRINQRPLLGQITLPSLRSITLCSAYAGTLACPNLLQLLILPALKDFTLHLYDRIFVQEILLALIQRSGCRLERFEVTGYFEDSLNNAATLLEAMPSLKRLVLPRDYVLPMPTIERIMAGELVLGLEAIHCQVASLPLMLQLIESRRSGKSAESRESYKGIRCSVLWGRGMLECKCET</sequence>
<name>A0A9P5Y6U7_9AGAR</name>
<keyword evidence="2" id="KW-1185">Reference proteome</keyword>
<reference evidence="1" key="1">
    <citation type="submission" date="2020-11" db="EMBL/GenBank/DDBJ databases">
        <authorList>
            <consortium name="DOE Joint Genome Institute"/>
            <person name="Ahrendt S."/>
            <person name="Riley R."/>
            <person name="Andreopoulos W."/>
            <person name="Labutti K."/>
            <person name="Pangilinan J."/>
            <person name="Ruiz-Duenas F.J."/>
            <person name="Barrasa J.M."/>
            <person name="Sanchez-Garcia M."/>
            <person name="Camarero S."/>
            <person name="Miyauchi S."/>
            <person name="Serrano A."/>
            <person name="Linde D."/>
            <person name="Babiker R."/>
            <person name="Drula E."/>
            <person name="Ayuso-Fernandez I."/>
            <person name="Pacheco R."/>
            <person name="Padilla G."/>
            <person name="Ferreira P."/>
            <person name="Barriuso J."/>
            <person name="Kellner H."/>
            <person name="Castanera R."/>
            <person name="Alfaro M."/>
            <person name="Ramirez L."/>
            <person name="Pisabarro A.G."/>
            <person name="Kuo A."/>
            <person name="Tritt A."/>
            <person name="Lipzen A."/>
            <person name="He G."/>
            <person name="Yan M."/>
            <person name="Ng V."/>
            <person name="Cullen D."/>
            <person name="Martin F."/>
            <person name="Rosso M.-N."/>
            <person name="Henrissat B."/>
            <person name="Hibbett D."/>
            <person name="Martinez A.T."/>
            <person name="Grigoriev I.V."/>
        </authorList>
    </citation>
    <scope>NUCLEOTIDE SEQUENCE</scope>
    <source>
        <strain evidence="1">CBS 247.69</strain>
    </source>
</reference>
<dbReference type="OrthoDB" id="3221235at2759"/>
<dbReference type="Proteomes" id="UP000807353">
    <property type="component" value="Unassembled WGS sequence"/>
</dbReference>
<accession>A0A9P5Y6U7</accession>
<gene>
    <name evidence="1" type="ORF">BDZ94DRAFT_1261823</name>
</gene>
<proteinExistence type="predicted"/>